<dbReference type="InterPro" id="IPR051477">
    <property type="entry name" value="Expansin_CellWall"/>
</dbReference>
<dbReference type="OrthoDB" id="623670at2759"/>
<keyword evidence="1 2" id="KW-0732">Signal</keyword>
<evidence type="ECO:0000313" key="3">
    <source>
        <dbReference type="EMBL" id="OAD72829.1"/>
    </source>
</evidence>
<protein>
    <recommendedName>
        <fullName evidence="5">RlpA-like protein double-psi beta-barrel domain-containing protein</fullName>
    </recommendedName>
</protein>
<accession>A0A167MH56</accession>
<reference evidence="4" key="1">
    <citation type="submission" date="2015-06" db="EMBL/GenBank/DDBJ databases">
        <title>Expansion of signal transduction pathways in fungi by whole-genome duplication.</title>
        <authorList>
            <consortium name="DOE Joint Genome Institute"/>
            <person name="Corrochano L.M."/>
            <person name="Kuo A."/>
            <person name="Marcet-Houben M."/>
            <person name="Polaino S."/>
            <person name="Salamov A."/>
            <person name="Villalobos J.M."/>
            <person name="Alvarez M.I."/>
            <person name="Avalos J."/>
            <person name="Benito E.P."/>
            <person name="Benoit I."/>
            <person name="Burger G."/>
            <person name="Camino L.P."/>
            <person name="Canovas D."/>
            <person name="Cerda-Olmedo E."/>
            <person name="Cheng J.-F."/>
            <person name="Dominguez A."/>
            <person name="Elias M."/>
            <person name="Eslava A.P."/>
            <person name="Glaser F."/>
            <person name="Grimwood J."/>
            <person name="Gutierrez G."/>
            <person name="Heitman J."/>
            <person name="Henrissat B."/>
            <person name="Iturriaga E.A."/>
            <person name="Lang B.F."/>
            <person name="Lavin J.L."/>
            <person name="Lee S."/>
            <person name="Li W."/>
            <person name="Lindquist E."/>
            <person name="Lopez-Garcia S."/>
            <person name="Luque E.M."/>
            <person name="Marcos A.T."/>
            <person name="Martin J."/>
            <person name="McCluskey K."/>
            <person name="Medina H.R."/>
            <person name="Miralles-Duran A."/>
            <person name="Miyazaki A."/>
            <person name="Munoz-Torres E."/>
            <person name="Oguiza J.A."/>
            <person name="Ohm R."/>
            <person name="Olmedo M."/>
            <person name="Orejas M."/>
            <person name="Ortiz-Castellanos L."/>
            <person name="Pisabarro A.G."/>
            <person name="Rodriguez-Romero J."/>
            <person name="Ruiz-Herrera J."/>
            <person name="Ruiz-Vazquez R."/>
            <person name="Sanz C."/>
            <person name="Schackwitz W."/>
            <person name="Schmutz J."/>
            <person name="Shahriari M."/>
            <person name="Shelest E."/>
            <person name="Silva-Franco F."/>
            <person name="Soanes D."/>
            <person name="Syed K."/>
            <person name="Tagua V.G."/>
            <person name="Talbot N.J."/>
            <person name="Thon M."/>
            <person name="De vries R.P."/>
            <person name="Wiebenga A."/>
            <person name="Yadav J.S."/>
            <person name="Braun E.L."/>
            <person name="Baker S."/>
            <person name="Garre V."/>
            <person name="Horwitz B."/>
            <person name="Torres-Martinez S."/>
            <person name="Idnurm A."/>
            <person name="Herrera-Estrella A."/>
            <person name="Gabaldon T."/>
            <person name="Grigoriev I.V."/>
        </authorList>
    </citation>
    <scope>NUCLEOTIDE SEQUENCE [LARGE SCALE GENOMIC DNA]</scope>
    <source>
        <strain evidence="4">NRRL 1555(-)</strain>
    </source>
</reference>
<proteinExistence type="predicted"/>
<gene>
    <name evidence="3" type="ORF">PHYBLDRAFT_65247</name>
</gene>
<dbReference type="InParanoid" id="A0A167MH56"/>
<dbReference type="EMBL" id="KV440982">
    <property type="protein sequence ID" value="OAD72829.1"/>
    <property type="molecule type" value="Genomic_DNA"/>
</dbReference>
<dbReference type="Proteomes" id="UP000077315">
    <property type="component" value="Unassembled WGS sequence"/>
</dbReference>
<feature type="chain" id="PRO_5007890305" description="RlpA-like protein double-psi beta-barrel domain-containing protein" evidence="2">
    <location>
        <begin position="23"/>
        <end position="163"/>
    </location>
</feature>
<keyword evidence="4" id="KW-1185">Reference proteome</keyword>
<dbReference type="STRING" id="763407.A0A167MH56"/>
<dbReference type="VEuPathDB" id="FungiDB:PHYBLDRAFT_65247"/>
<evidence type="ECO:0008006" key="5">
    <source>
        <dbReference type="Google" id="ProtNLM"/>
    </source>
</evidence>
<organism evidence="3 4">
    <name type="scientific">Phycomyces blakesleeanus (strain ATCC 8743b / DSM 1359 / FGSC 10004 / NBRC 33097 / NRRL 1555)</name>
    <dbReference type="NCBI Taxonomy" id="763407"/>
    <lineage>
        <taxon>Eukaryota</taxon>
        <taxon>Fungi</taxon>
        <taxon>Fungi incertae sedis</taxon>
        <taxon>Mucoromycota</taxon>
        <taxon>Mucoromycotina</taxon>
        <taxon>Mucoromycetes</taxon>
        <taxon>Mucorales</taxon>
        <taxon>Phycomycetaceae</taxon>
        <taxon>Phycomyces</taxon>
    </lineage>
</organism>
<sequence length="163" mass="17613">MPKILSVLSAILMALFFTAVLASRPVANKIHRPSSEISKRRLPRLESRGEGGSYEGYATFFHPATEGGSTGACGPQEDDNSQIVALNLDQFGYDGPASDWCFKEVLIKSGDRSTVATIQDACPGCRYHSLDLTPSVFLELSNLNIGIIPIEWCILGEGDCSTD</sequence>
<dbReference type="InterPro" id="IPR036908">
    <property type="entry name" value="RlpA-like_sf"/>
</dbReference>
<evidence type="ECO:0000256" key="2">
    <source>
        <dbReference type="SAM" id="SignalP"/>
    </source>
</evidence>
<name>A0A167MH56_PHYB8</name>
<dbReference type="GeneID" id="29002329"/>
<evidence type="ECO:0000313" key="4">
    <source>
        <dbReference type="Proteomes" id="UP000077315"/>
    </source>
</evidence>
<evidence type="ECO:0000256" key="1">
    <source>
        <dbReference type="ARBA" id="ARBA00022729"/>
    </source>
</evidence>
<feature type="signal peptide" evidence="2">
    <location>
        <begin position="1"/>
        <end position="22"/>
    </location>
</feature>
<dbReference type="PANTHER" id="PTHR31836">
    <property type="match status" value="1"/>
</dbReference>
<dbReference type="PANTHER" id="PTHR31836:SF28">
    <property type="entry name" value="SRCR DOMAIN-CONTAINING PROTEIN-RELATED"/>
    <property type="match status" value="1"/>
</dbReference>
<dbReference type="RefSeq" id="XP_018290869.1">
    <property type="nucleotide sequence ID" value="XM_018441423.1"/>
</dbReference>
<dbReference type="SUPFAM" id="SSF50685">
    <property type="entry name" value="Barwin-like endoglucanases"/>
    <property type="match status" value="1"/>
</dbReference>
<dbReference type="CDD" id="cd22191">
    <property type="entry name" value="DPBB_RlpA_EXP_N-like"/>
    <property type="match status" value="1"/>
</dbReference>
<dbReference type="Gene3D" id="2.40.40.10">
    <property type="entry name" value="RlpA-like domain"/>
    <property type="match status" value="1"/>
</dbReference>
<dbReference type="AlphaFoldDB" id="A0A167MH56"/>